<dbReference type="PANTHER" id="PTHR30561:SF9">
    <property type="entry name" value="4-AMINO-4-DEOXY-L-ARABINOSE-PHOSPHOUNDECAPRENOL FLIPPASE SUBUNIT ARNF-RELATED"/>
    <property type="match status" value="1"/>
</dbReference>
<comment type="subcellular location">
    <subcellularLocation>
        <location evidence="1">Cell membrane</location>
        <topology evidence="1">Multi-pass membrane protein</topology>
    </subcellularLocation>
</comment>
<organism evidence="7">
    <name type="scientific">marine sediment metagenome</name>
    <dbReference type="NCBI Taxonomy" id="412755"/>
    <lineage>
        <taxon>unclassified sequences</taxon>
        <taxon>metagenomes</taxon>
        <taxon>ecological metagenomes</taxon>
    </lineage>
</organism>
<dbReference type="GO" id="GO:0005886">
    <property type="term" value="C:plasma membrane"/>
    <property type="evidence" value="ECO:0007669"/>
    <property type="project" value="UniProtKB-SubCell"/>
</dbReference>
<feature type="transmembrane region" description="Helical" evidence="6">
    <location>
        <begin position="104"/>
        <end position="121"/>
    </location>
</feature>
<dbReference type="EMBL" id="LAZR01015801">
    <property type="protein sequence ID" value="KKM07313.1"/>
    <property type="molecule type" value="Genomic_DNA"/>
</dbReference>
<dbReference type="InterPro" id="IPR037185">
    <property type="entry name" value="EmrE-like"/>
</dbReference>
<accession>A0A0F9K800</accession>
<keyword evidence="3 6" id="KW-0812">Transmembrane</keyword>
<protein>
    <recommendedName>
        <fullName evidence="8">EamA domain-containing protein</fullName>
    </recommendedName>
</protein>
<keyword evidence="5 6" id="KW-0472">Membrane</keyword>
<dbReference type="Gene3D" id="1.10.3730.20">
    <property type="match status" value="1"/>
</dbReference>
<dbReference type="AlphaFoldDB" id="A0A0F9K800"/>
<evidence type="ECO:0000256" key="2">
    <source>
        <dbReference type="ARBA" id="ARBA00022475"/>
    </source>
</evidence>
<evidence type="ECO:0000256" key="5">
    <source>
        <dbReference type="ARBA" id="ARBA00023136"/>
    </source>
</evidence>
<dbReference type="InterPro" id="IPR000390">
    <property type="entry name" value="Small_drug/metabolite_transptr"/>
</dbReference>
<feature type="transmembrane region" description="Helical" evidence="6">
    <location>
        <begin position="52"/>
        <end position="71"/>
    </location>
</feature>
<feature type="transmembrane region" description="Helical" evidence="6">
    <location>
        <begin position="78"/>
        <end position="98"/>
    </location>
</feature>
<evidence type="ECO:0000256" key="6">
    <source>
        <dbReference type="SAM" id="Phobius"/>
    </source>
</evidence>
<proteinExistence type="predicted"/>
<gene>
    <name evidence="7" type="ORF">LCGC14_1735160</name>
</gene>
<reference evidence="7" key="1">
    <citation type="journal article" date="2015" name="Nature">
        <title>Complex archaea that bridge the gap between prokaryotes and eukaryotes.</title>
        <authorList>
            <person name="Spang A."/>
            <person name="Saw J.H."/>
            <person name="Jorgensen S.L."/>
            <person name="Zaremba-Niedzwiedzka K."/>
            <person name="Martijn J."/>
            <person name="Lind A.E."/>
            <person name="van Eijk R."/>
            <person name="Schleper C."/>
            <person name="Guy L."/>
            <person name="Ettema T.J."/>
        </authorList>
    </citation>
    <scope>NUCLEOTIDE SEQUENCE</scope>
</reference>
<evidence type="ECO:0000313" key="7">
    <source>
        <dbReference type="EMBL" id="KKM07313.1"/>
    </source>
</evidence>
<dbReference type="GO" id="GO:0022857">
    <property type="term" value="F:transmembrane transporter activity"/>
    <property type="evidence" value="ECO:0007669"/>
    <property type="project" value="InterPro"/>
</dbReference>
<dbReference type="SUPFAM" id="SSF103481">
    <property type="entry name" value="Multidrug resistance efflux transporter EmrE"/>
    <property type="match status" value="1"/>
</dbReference>
<comment type="caution">
    <text evidence="7">The sequence shown here is derived from an EMBL/GenBank/DDBJ whole genome shotgun (WGS) entry which is preliminary data.</text>
</comment>
<keyword evidence="2" id="KW-1003">Cell membrane</keyword>
<evidence type="ECO:0000256" key="4">
    <source>
        <dbReference type="ARBA" id="ARBA00022989"/>
    </source>
</evidence>
<sequence>MTKYIPLILTSLVLAAIGQVSLKQAMNQIGGFGTLSLQNIFEFILKVSGNPFAWLGFALYIVSAFMWLIVLSHTSLSFAYPFASVTFVLILFLSTIVLNEGISALRWAGSIVIIIGLLMITRS</sequence>
<keyword evidence="4 6" id="KW-1133">Transmembrane helix</keyword>
<evidence type="ECO:0000256" key="1">
    <source>
        <dbReference type="ARBA" id="ARBA00004651"/>
    </source>
</evidence>
<name>A0A0F9K800_9ZZZZ</name>
<evidence type="ECO:0008006" key="8">
    <source>
        <dbReference type="Google" id="ProtNLM"/>
    </source>
</evidence>
<evidence type="ECO:0000256" key="3">
    <source>
        <dbReference type="ARBA" id="ARBA00022692"/>
    </source>
</evidence>
<dbReference type="PANTHER" id="PTHR30561">
    <property type="entry name" value="SMR FAMILY PROTON-DEPENDENT DRUG EFFLUX TRANSPORTER SUGE"/>
    <property type="match status" value="1"/>
</dbReference>